<dbReference type="Pfam" id="PF06026">
    <property type="entry name" value="Rib_5-P_isom_A"/>
    <property type="match status" value="1"/>
</dbReference>
<evidence type="ECO:0000313" key="3">
    <source>
        <dbReference type="EMBL" id="KGR77932.1"/>
    </source>
</evidence>
<dbReference type="GO" id="GO:0006014">
    <property type="term" value="P:D-ribose metabolic process"/>
    <property type="evidence" value="ECO:0007669"/>
    <property type="project" value="TreeGrafter"/>
</dbReference>
<keyword evidence="1" id="KW-0413">Isomerase</keyword>
<dbReference type="GO" id="GO:0005829">
    <property type="term" value="C:cytosol"/>
    <property type="evidence" value="ECO:0007669"/>
    <property type="project" value="TreeGrafter"/>
</dbReference>
<comment type="caution">
    <text evidence="3">The sequence shown here is derived from an EMBL/GenBank/DDBJ whole genome shotgun (WGS) entry which is preliminary data.</text>
</comment>
<evidence type="ECO:0000256" key="1">
    <source>
        <dbReference type="ARBA" id="ARBA00023235"/>
    </source>
</evidence>
<dbReference type="InterPro" id="IPR037171">
    <property type="entry name" value="NagB/RpiA_transferase-like"/>
</dbReference>
<dbReference type="NCBIfam" id="TIGR00021">
    <property type="entry name" value="rpiA"/>
    <property type="match status" value="1"/>
</dbReference>
<dbReference type="InterPro" id="IPR004788">
    <property type="entry name" value="Ribose5P_isomerase_type_A"/>
</dbReference>
<gene>
    <name evidence="3" type="ORF">CD33_01785</name>
</gene>
<accession>A0A0A3ISX6</accession>
<dbReference type="SUPFAM" id="SSF75445">
    <property type="entry name" value="D-ribose-5-phosphate isomerase (RpiA), lid domain"/>
    <property type="match status" value="1"/>
</dbReference>
<reference evidence="3 4" key="1">
    <citation type="submission" date="2014-02" db="EMBL/GenBank/DDBJ databases">
        <title>Draft genome sequence of Lysinibacillus sinduriensis JCM 15800.</title>
        <authorList>
            <person name="Zhang F."/>
            <person name="Wang G."/>
            <person name="Zhang L."/>
        </authorList>
    </citation>
    <scope>NUCLEOTIDE SEQUENCE [LARGE SCALE GENOMIC DNA]</scope>
    <source>
        <strain evidence="3 4">JCM 15800</strain>
    </source>
</reference>
<dbReference type="GO" id="GO:0004751">
    <property type="term" value="F:ribose-5-phosphate isomerase activity"/>
    <property type="evidence" value="ECO:0007669"/>
    <property type="project" value="UniProtKB-UniRule"/>
</dbReference>
<evidence type="ECO:0000256" key="2">
    <source>
        <dbReference type="NCBIfam" id="TIGR00021"/>
    </source>
</evidence>
<organism evidence="3 4">
    <name type="scientific">Ureibacillus sinduriensis BLB-1 = JCM 15800</name>
    <dbReference type="NCBI Taxonomy" id="1384057"/>
    <lineage>
        <taxon>Bacteria</taxon>
        <taxon>Bacillati</taxon>
        <taxon>Bacillota</taxon>
        <taxon>Bacilli</taxon>
        <taxon>Bacillales</taxon>
        <taxon>Caryophanaceae</taxon>
        <taxon>Ureibacillus</taxon>
    </lineage>
</organism>
<dbReference type="PANTHER" id="PTHR11934">
    <property type="entry name" value="RIBOSE-5-PHOSPHATE ISOMERASE"/>
    <property type="match status" value="1"/>
</dbReference>
<dbReference type="STRING" id="1384057.CD33_01785"/>
<sequence length="211" mass="23793">MIAELGAAIVENGMTIGLGSGSTMAYFVEAVAKRINEEKLTVQFVPASKTIEQKALDYGLKLISIECVQEIDYAFDGADWIINKETLIKGGGGSLFREKKILLNSVQRFILADESKFIDRLSDSIIPIEIVPFGYTKTIHSIREVGGECYLRKRMDEEKYLTDNYNYIVDARFSGIGNWGFIHEQLKRIQGVVDTGIFCNMEFQIITLEKE</sequence>
<dbReference type="CDD" id="cd01398">
    <property type="entry name" value="RPI_A"/>
    <property type="match status" value="1"/>
</dbReference>
<dbReference type="eggNOG" id="COG0120">
    <property type="taxonomic scope" value="Bacteria"/>
</dbReference>
<dbReference type="PANTHER" id="PTHR11934:SF0">
    <property type="entry name" value="RIBOSE-5-PHOSPHATE ISOMERASE"/>
    <property type="match status" value="1"/>
</dbReference>
<proteinExistence type="predicted"/>
<dbReference type="Gene3D" id="3.30.70.260">
    <property type="match status" value="1"/>
</dbReference>
<dbReference type="GO" id="GO:0009052">
    <property type="term" value="P:pentose-phosphate shunt, non-oxidative branch"/>
    <property type="evidence" value="ECO:0007669"/>
    <property type="project" value="InterPro"/>
</dbReference>
<evidence type="ECO:0000313" key="4">
    <source>
        <dbReference type="Proteomes" id="UP000030408"/>
    </source>
</evidence>
<protein>
    <recommendedName>
        <fullName evidence="2">Ribose 5-phosphate isomerase A</fullName>
        <ecNumber evidence="2">5.3.1.6</ecNumber>
    </recommendedName>
</protein>
<keyword evidence="4" id="KW-1185">Reference proteome</keyword>
<dbReference type="EC" id="5.3.1.6" evidence="2"/>
<name>A0A0A3ISX6_9BACL</name>
<dbReference type="SUPFAM" id="SSF100950">
    <property type="entry name" value="NagB/RpiA/CoA transferase-like"/>
    <property type="match status" value="1"/>
</dbReference>
<dbReference type="AlphaFoldDB" id="A0A0A3ISX6"/>
<dbReference type="Gene3D" id="3.40.50.1360">
    <property type="match status" value="1"/>
</dbReference>
<dbReference type="Proteomes" id="UP000030408">
    <property type="component" value="Unassembled WGS sequence"/>
</dbReference>
<dbReference type="EMBL" id="JPVO01000034">
    <property type="protein sequence ID" value="KGR77932.1"/>
    <property type="molecule type" value="Genomic_DNA"/>
</dbReference>